<name>A0A7S3Q2R1_9STRA</name>
<feature type="domain" description="Helicase-associated" evidence="3">
    <location>
        <begin position="102"/>
        <end position="194"/>
    </location>
</feature>
<dbReference type="Pfam" id="PF03457">
    <property type="entry name" value="HA"/>
    <property type="match status" value="5"/>
</dbReference>
<reference evidence="4" key="1">
    <citation type="submission" date="2021-01" db="EMBL/GenBank/DDBJ databases">
        <authorList>
            <person name="Corre E."/>
            <person name="Pelletier E."/>
            <person name="Niang G."/>
            <person name="Scheremetjew M."/>
            <person name="Finn R."/>
            <person name="Kale V."/>
            <person name="Holt S."/>
            <person name="Cochrane G."/>
            <person name="Meng A."/>
            <person name="Brown T."/>
            <person name="Cohen L."/>
        </authorList>
    </citation>
    <scope>NUCLEOTIDE SEQUENCE</scope>
    <source>
        <strain evidence="4">MM31A-1</strain>
    </source>
</reference>
<dbReference type="AlphaFoldDB" id="A0A7S3Q2R1"/>
<feature type="compositionally biased region" description="Basic and acidic residues" evidence="1">
    <location>
        <begin position="66"/>
        <end position="75"/>
    </location>
</feature>
<organism evidence="4">
    <name type="scientific">Chaetoceros debilis</name>
    <dbReference type="NCBI Taxonomy" id="122233"/>
    <lineage>
        <taxon>Eukaryota</taxon>
        <taxon>Sar</taxon>
        <taxon>Stramenopiles</taxon>
        <taxon>Ochrophyta</taxon>
        <taxon>Bacillariophyta</taxon>
        <taxon>Coscinodiscophyceae</taxon>
        <taxon>Chaetocerotophycidae</taxon>
        <taxon>Chaetocerotales</taxon>
        <taxon>Chaetocerotaceae</taxon>
        <taxon>Chaetoceros</taxon>
    </lineage>
</organism>
<evidence type="ECO:0000259" key="3">
    <source>
        <dbReference type="Pfam" id="PF03457"/>
    </source>
</evidence>
<feature type="chain" id="PRO_5030795156" description="Helicase-associated domain-containing protein" evidence="2">
    <location>
        <begin position="23"/>
        <end position="610"/>
    </location>
</feature>
<evidence type="ECO:0000256" key="1">
    <source>
        <dbReference type="SAM" id="MobiDB-lite"/>
    </source>
</evidence>
<evidence type="ECO:0000256" key="2">
    <source>
        <dbReference type="SAM" id="SignalP"/>
    </source>
</evidence>
<sequence length="610" mass="71138">MIFQSVSVYLLLHAQIISCANAFQHPLQSSSQRSFLTFQRPLSLKLFSTLQPPSRSTSTTGISITGHDDPNADNCSRMREEIEKSFRMSNSQGSNDPHFISKPWLRQFEELQKYQDKNGNCNVPRNYGPLGNWVQKQRLAYKNYKSLKERQAMIDIQAALLITPSSSSSKSSSYSAPPSPLLEEQVKLLSELGFIWDVHEHKYQSNLDSLRNFCKEHGHIDVPSSPVDGPYRSLYKWTCRQKEEYRLYLDGDAQDADDENNKKRRRRTHLTNERRVSLEELGFHIGMFDFVDDAEDQTTLDSNAVISGSSSTSILSTSKSRRKPRKRFSWEMRFQQLMAFRDEHGHCNVPTNDVRYERLSSWVQHQRAEKKKKDRGVESRLCDERELTLVDAGFIWSSKEYKWQQQLQELRYYKETHGHCNIPTKDGDLGGWVMTQRLQYNKNILSDERITALDEIDFIWDMHNLAWKARFEELRGAMARAVASYDVRDISLSPTLTAWTATQRAEKRYKDMGLQNHLFDKRERLLNEIGFEWNVNEQREKNRSAAWMNNFQTLQEYIEATGSCKVPLYEGNSFAIWVRDQRRYAKAFDSGLDSPMTSERRNKLLSIGFE</sequence>
<feature type="domain" description="Helicase-associated" evidence="3">
    <location>
        <begin position="544"/>
        <end position="609"/>
    </location>
</feature>
<feature type="domain" description="Helicase-associated" evidence="3">
    <location>
        <begin position="400"/>
        <end position="458"/>
    </location>
</feature>
<protein>
    <recommendedName>
        <fullName evidence="3">Helicase-associated domain-containing protein</fullName>
    </recommendedName>
</protein>
<gene>
    <name evidence="4" type="ORF">CDEB00056_LOCUS8506</name>
</gene>
<dbReference type="EMBL" id="HBIO01010953">
    <property type="protein sequence ID" value="CAE0463665.1"/>
    <property type="molecule type" value="Transcribed_RNA"/>
</dbReference>
<feature type="signal peptide" evidence="2">
    <location>
        <begin position="1"/>
        <end position="22"/>
    </location>
</feature>
<dbReference type="PANTHER" id="PTHR33418">
    <property type="entry name" value="HELICASE-ASSOCIATED"/>
    <property type="match status" value="1"/>
</dbReference>
<accession>A0A7S3Q2R1</accession>
<dbReference type="InterPro" id="IPR005114">
    <property type="entry name" value="Helicase_assoc"/>
</dbReference>
<feature type="compositionally biased region" description="Low complexity" evidence="1">
    <location>
        <begin position="54"/>
        <end position="65"/>
    </location>
</feature>
<dbReference type="PANTHER" id="PTHR33418:SF1">
    <property type="entry name" value="HELICASE-ASSOCIATED DOMAIN-CONTAINING PROTEIN"/>
    <property type="match status" value="1"/>
</dbReference>
<evidence type="ECO:0000313" key="4">
    <source>
        <dbReference type="EMBL" id="CAE0463665.1"/>
    </source>
</evidence>
<dbReference type="Gene3D" id="6.10.140.530">
    <property type="match status" value="5"/>
</dbReference>
<feature type="domain" description="Helicase-associated" evidence="3">
    <location>
        <begin position="199"/>
        <end position="283"/>
    </location>
</feature>
<feature type="region of interest" description="Disordered" evidence="1">
    <location>
        <begin position="49"/>
        <end position="75"/>
    </location>
</feature>
<keyword evidence="2" id="KW-0732">Signal</keyword>
<feature type="domain" description="Helicase-associated" evidence="3">
    <location>
        <begin position="328"/>
        <end position="394"/>
    </location>
</feature>
<proteinExistence type="predicted"/>